<dbReference type="CDD" id="cd00757">
    <property type="entry name" value="ThiF_MoeB_HesA_family"/>
    <property type="match status" value="1"/>
</dbReference>
<feature type="domain" description="THIF-type NAD/FAD binding fold" evidence="2">
    <location>
        <begin position="5"/>
        <end position="241"/>
    </location>
</feature>
<dbReference type="Gene3D" id="3.40.50.720">
    <property type="entry name" value="NAD(P)-binding Rossmann-like Domain"/>
    <property type="match status" value="1"/>
</dbReference>
<dbReference type="AlphaFoldDB" id="A0A220U841"/>
<evidence type="ECO:0000313" key="3">
    <source>
        <dbReference type="EMBL" id="ASK63913.1"/>
    </source>
</evidence>
<sequence length="339" mass="37726">MDNRYSRQMLFAPIGIEGQQKIAAKHVLIVGAGALGTGNAEVLVRAGIGKLTIVDRDYVEWSNLQRQQLYVEEDAKRGIPKAIAAKERLKQINSEVEIAAHVADVTPLEFEQLIAGVDLILDATDNFDIRMIINDIAHKHRIPWIYGSCVGSYAISYTIIPGETPCLHCLMETVPLGGLTCDTAGIISPAANMVVVQQTTEALKIVTENWSVLQNKLVSYDLWKNEQVAMDISVMKNTECTTCGSQPTYPFLSYENQTKTAVLCGRNTVQIRPSNMEERNLEKIAETLYGLGRKVKRNPFLLSFIIDEKRLVLFKDGRALVHGTNDVAKAKTLYHQFFG</sequence>
<dbReference type="GO" id="GO:0016779">
    <property type="term" value="F:nucleotidyltransferase activity"/>
    <property type="evidence" value="ECO:0007669"/>
    <property type="project" value="TreeGrafter"/>
</dbReference>
<dbReference type="GO" id="GO:0008146">
    <property type="term" value="F:sulfotransferase activity"/>
    <property type="evidence" value="ECO:0007669"/>
    <property type="project" value="TreeGrafter"/>
</dbReference>
<accession>A0A220U841</accession>
<dbReference type="PANTHER" id="PTHR10953:SF102">
    <property type="entry name" value="ADENYLYLTRANSFERASE AND SULFURTRANSFERASE MOCS3"/>
    <property type="match status" value="1"/>
</dbReference>
<dbReference type="NCBIfam" id="NF009123">
    <property type="entry name" value="PRK12475.1"/>
    <property type="match status" value="1"/>
</dbReference>
<evidence type="ECO:0000256" key="1">
    <source>
        <dbReference type="ARBA" id="ARBA00009919"/>
    </source>
</evidence>
<dbReference type="Pfam" id="PF00899">
    <property type="entry name" value="ThiF"/>
    <property type="match status" value="1"/>
</dbReference>
<name>A0A220U841_9BACI</name>
<dbReference type="OrthoDB" id="9804286at2"/>
<dbReference type="GO" id="GO:0005829">
    <property type="term" value="C:cytosol"/>
    <property type="evidence" value="ECO:0007669"/>
    <property type="project" value="TreeGrafter"/>
</dbReference>
<dbReference type="InterPro" id="IPR035985">
    <property type="entry name" value="Ubiquitin-activating_enz"/>
</dbReference>
<dbReference type="KEGG" id="vil:CFK37_18000"/>
<dbReference type="GO" id="GO:0008641">
    <property type="term" value="F:ubiquitin-like modifier activating enzyme activity"/>
    <property type="evidence" value="ECO:0007669"/>
    <property type="project" value="InterPro"/>
</dbReference>
<organism evidence="3 4">
    <name type="scientific">Virgibacillus phasianinus</name>
    <dbReference type="NCBI Taxonomy" id="2017483"/>
    <lineage>
        <taxon>Bacteria</taxon>
        <taxon>Bacillati</taxon>
        <taxon>Bacillota</taxon>
        <taxon>Bacilli</taxon>
        <taxon>Bacillales</taxon>
        <taxon>Bacillaceae</taxon>
        <taxon>Virgibacillus</taxon>
    </lineage>
</organism>
<comment type="similarity">
    <text evidence="1">Belongs to the HesA/MoeB/ThiF family.</text>
</comment>
<dbReference type="RefSeq" id="WP_089063171.1">
    <property type="nucleotide sequence ID" value="NZ_CP022315.1"/>
</dbReference>
<dbReference type="Proteomes" id="UP000198312">
    <property type="component" value="Chromosome"/>
</dbReference>
<dbReference type="InterPro" id="IPR000594">
    <property type="entry name" value="ThiF_NAD_FAD-bd"/>
</dbReference>
<gene>
    <name evidence="3" type="ORF">CFK37_18000</name>
</gene>
<protein>
    <submittedName>
        <fullName evidence="3">Thiamine biosynthesis protein MoeB</fullName>
    </submittedName>
</protein>
<dbReference type="GO" id="GO:0004792">
    <property type="term" value="F:thiosulfate-cyanide sulfurtransferase activity"/>
    <property type="evidence" value="ECO:0007669"/>
    <property type="project" value="TreeGrafter"/>
</dbReference>
<dbReference type="EMBL" id="CP022315">
    <property type="protein sequence ID" value="ASK63913.1"/>
    <property type="molecule type" value="Genomic_DNA"/>
</dbReference>
<evidence type="ECO:0000313" key="4">
    <source>
        <dbReference type="Proteomes" id="UP000198312"/>
    </source>
</evidence>
<keyword evidence="4" id="KW-1185">Reference proteome</keyword>
<evidence type="ECO:0000259" key="2">
    <source>
        <dbReference type="Pfam" id="PF00899"/>
    </source>
</evidence>
<dbReference type="FunFam" id="3.40.50.720:FF:000080">
    <property type="entry name" value="Thiazole biosynthesis adenylyltransferase ThiF"/>
    <property type="match status" value="1"/>
</dbReference>
<proteinExistence type="inferred from homology"/>
<reference evidence="3 4" key="1">
    <citation type="submission" date="2017-07" db="EMBL/GenBank/DDBJ databases">
        <title>Virgibacillus sp. LM2416.</title>
        <authorList>
            <person name="Tak E.J."/>
            <person name="Bae J.-W."/>
        </authorList>
    </citation>
    <scope>NUCLEOTIDE SEQUENCE [LARGE SCALE GENOMIC DNA]</scope>
    <source>
        <strain evidence="3 4">LM2416</strain>
    </source>
</reference>
<dbReference type="InterPro" id="IPR045886">
    <property type="entry name" value="ThiF/MoeB/HesA"/>
</dbReference>
<dbReference type="SUPFAM" id="SSF69572">
    <property type="entry name" value="Activating enzymes of the ubiquitin-like proteins"/>
    <property type="match status" value="1"/>
</dbReference>
<dbReference type="PANTHER" id="PTHR10953">
    <property type="entry name" value="UBIQUITIN-ACTIVATING ENZYME E1"/>
    <property type="match status" value="1"/>
</dbReference>